<dbReference type="EMBL" id="JADIMT010000101">
    <property type="protein sequence ID" value="MBO8437107.1"/>
    <property type="molecule type" value="Genomic_DNA"/>
</dbReference>
<dbReference type="Pfam" id="PF24741">
    <property type="entry name" value="AlkZ-rel"/>
    <property type="match status" value="1"/>
</dbReference>
<organism evidence="1 2">
    <name type="scientific">Candidatus Ornithospirochaeta stercoripullorum</name>
    <dbReference type="NCBI Taxonomy" id="2840899"/>
    <lineage>
        <taxon>Bacteria</taxon>
        <taxon>Pseudomonadati</taxon>
        <taxon>Spirochaetota</taxon>
        <taxon>Spirochaetia</taxon>
        <taxon>Spirochaetales</taxon>
        <taxon>Spirochaetaceae</taxon>
        <taxon>Spirochaetaceae incertae sedis</taxon>
        <taxon>Candidatus Ornithospirochaeta</taxon>
    </lineage>
</organism>
<name>A0A9D9H6M4_9SPIO</name>
<evidence type="ECO:0000313" key="1">
    <source>
        <dbReference type="EMBL" id="MBO8437107.1"/>
    </source>
</evidence>
<dbReference type="Proteomes" id="UP000823615">
    <property type="component" value="Unassembled WGS sequence"/>
</dbReference>
<comment type="caution">
    <text evidence="1">The sequence shown here is derived from an EMBL/GenBank/DDBJ whole genome shotgun (WGS) entry which is preliminary data.</text>
</comment>
<sequence>MKKPVIKTQEDIISIVEEFGFLPFFHSAIPGFSIEECADPTVWFPPKGEGVWEWKEPVIEATGAAYGKFFLSRPCFVSKELFTILSAYRRDGYDFEGMTNDGLVTRSEKTIYSILEETGNEISTVLRYKTNMSKSTFDTSNTRLQMKTFIMISGFEYRIAKNGKPFGWGIARYALPEAIYPDFEKQIDRLHPKEAKKLLLEPFKTRFPETEESILMHLIG</sequence>
<gene>
    <name evidence="1" type="ORF">IAA97_09030</name>
</gene>
<reference evidence="1" key="2">
    <citation type="journal article" date="2021" name="PeerJ">
        <title>Extensive microbial diversity within the chicken gut microbiome revealed by metagenomics and culture.</title>
        <authorList>
            <person name="Gilroy R."/>
            <person name="Ravi A."/>
            <person name="Getino M."/>
            <person name="Pursley I."/>
            <person name="Horton D.L."/>
            <person name="Alikhan N.F."/>
            <person name="Baker D."/>
            <person name="Gharbi K."/>
            <person name="Hall N."/>
            <person name="Watson M."/>
            <person name="Adriaenssens E.M."/>
            <person name="Foster-Nyarko E."/>
            <person name="Jarju S."/>
            <person name="Secka A."/>
            <person name="Antonio M."/>
            <person name="Oren A."/>
            <person name="Chaudhuri R.R."/>
            <person name="La Ragione R."/>
            <person name="Hildebrand F."/>
            <person name="Pallen M.J."/>
        </authorList>
    </citation>
    <scope>NUCLEOTIDE SEQUENCE</scope>
    <source>
        <strain evidence="1">7293</strain>
    </source>
</reference>
<proteinExistence type="predicted"/>
<dbReference type="AlphaFoldDB" id="A0A9D9H6M4"/>
<dbReference type="InterPro" id="IPR056298">
    <property type="entry name" value="AlkZ-rel"/>
</dbReference>
<protein>
    <submittedName>
        <fullName evidence="1">Uncharacterized protein</fullName>
    </submittedName>
</protein>
<accession>A0A9D9H6M4</accession>
<reference evidence="1" key="1">
    <citation type="submission" date="2020-10" db="EMBL/GenBank/DDBJ databases">
        <authorList>
            <person name="Gilroy R."/>
        </authorList>
    </citation>
    <scope>NUCLEOTIDE SEQUENCE</scope>
    <source>
        <strain evidence="1">7293</strain>
    </source>
</reference>
<evidence type="ECO:0000313" key="2">
    <source>
        <dbReference type="Proteomes" id="UP000823615"/>
    </source>
</evidence>